<dbReference type="AlphaFoldDB" id="A0AAJ1U9R7"/>
<dbReference type="Gene3D" id="3.30.2180.10">
    <property type="entry name" value="ATP12-like"/>
    <property type="match status" value="1"/>
</dbReference>
<accession>A0AAJ1U9R7</accession>
<dbReference type="InterPro" id="IPR042272">
    <property type="entry name" value="ATP12_ATP_synth-F1-assembly_N"/>
</dbReference>
<evidence type="ECO:0000256" key="1">
    <source>
        <dbReference type="ARBA" id="ARBA00008231"/>
    </source>
</evidence>
<evidence type="ECO:0000256" key="2">
    <source>
        <dbReference type="ARBA" id="ARBA00022946"/>
    </source>
</evidence>
<keyword evidence="2" id="KW-0809">Transit peptide</keyword>
<sequence>MSEWKAKRFWKEAAPIESDNGYEIHLDGRPVKTPAKAALVVPVRTLAEEIAAEWNAQPEQIDPLSMPFTRSANAALDKVARQHGEVADLLAAYGDSDMTCYRADAPETLVTRQAEAWDPVLDWAREAHGIVLEPVIGVMHRPQDEAALRRIRDITHAMTAFELTAFHDLVGLSGSFLLGLAAHDDFEPAETIWSRSTVDETWQQEQWGLDEEAAEMAAAKRAGFLHAARLAEILRSNR</sequence>
<dbReference type="SUPFAM" id="SSF160909">
    <property type="entry name" value="ATP12-like"/>
    <property type="match status" value="1"/>
</dbReference>
<dbReference type="GO" id="GO:0043461">
    <property type="term" value="P:proton-transporting ATP synthase complex assembly"/>
    <property type="evidence" value="ECO:0007669"/>
    <property type="project" value="InterPro"/>
</dbReference>
<dbReference type="RefSeq" id="WP_317625437.1">
    <property type="nucleotide sequence ID" value="NZ_JANFFA010000001.1"/>
</dbReference>
<protein>
    <submittedName>
        <fullName evidence="4">ATPase</fullName>
    </submittedName>
</protein>
<comment type="similarity">
    <text evidence="1">Belongs to the ATP12 family.</text>
</comment>
<keyword evidence="3" id="KW-0143">Chaperone</keyword>
<proteinExistence type="inferred from homology"/>
<organism evidence="4 5">
    <name type="scientific">Rhodalgimonas zhirmunskyi</name>
    <dbReference type="NCBI Taxonomy" id="2964767"/>
    <lineage>
        <taxon>Bacteria</taxon>
        <taxon>Pseudomonadati</taxon>
        <taxon>Pseudomonadota</taxon>
        <taxon>Alphaproteobacteria</taxon>
        <taxon>Rhodobacterales</taxon>
        <taxon>Roseobacteraceae</taxon>
        <taxon>Rhodalgimonas</taxon>
    </lineage>
</organism>
<evidence type="ECO:0000313" key="4">
    <source>
        <dbReference type="EMBL" id="MDQ2093858.1"/>
    </source>
</evidence>
<reference evidence="4" key="1">
    <citation type="submission" date="2022-07" db="EMBL/GenBank/DDBJ databases">
        <authorList>
            <person name="Otstavnykh N."/>
            <person name="Isaeva M."/>
            <person name="Bystritskaya E."/>
        </authorList>
    </citation>
    <scope>NUCLEOTIDE SEQUENCE</scope>
    <source>
        <strain evidence="4">10Alg 79</strain>
    </source>
</reference>
<gene>
    <name evidence="4" type="ORF">NOI20_07025</name>
</gene>
<dbReference type="Gene3D" id="1.10.3580.10">
    <property type="entry name" value="ATP12 ATPase"/>
    <property type="match status" value="1"/>
</dbReference>
<dbReference type="InterPro" id="IPR023335">
    <property type="entry name" value="ATP12_ortho_dom_sf"/>
</dbReference>
<dbReference type="Proteomes" id="UP001227162">
    <property type="component" value="Unassembled WGS sequence"/>
</dbReference>
<dbReference type="PANTHER" id="PTHR21013">
    <property type="entry name" value="ATP SYNTHASE MITOCHONDRIAL F1 COMPLEX ASSEMBLY FACTOR 2/ATP12 PROTEIN, MITOCHONDRIAL PRECURSOR"/>
    <property type="match status" value="1"/>
</dbReference>
<dbReference type="PANTHER" id="PTHR21013:SF10">
    <property type="entry name" value="ATP SYNTHASE MITOCHONDRIAL F1 COMPLEX ASSEMBLY FACTOR 2"/>
    <property type="match status" value="1"/>
</dbReference>
<reference evidence="4" key="2">
    <citation type="submission" date="2023-04" db="EMBL/GenBank/DDBJ databases">
        <title>'Rhodoalgimonas zhirmunskyi' gen. nov., isolated from a red alga.</title>
        <authorList>
            <person name="Nedashkovskaya O.I."/>
            <person name="Otstavnykh N.Y."/>
            <person name="Bystritskaya E.P."/>
            <person name="Balabanova L.A."/>
            <person name="Isaeva M.P."/>
        </authorList>
    </citation>
    <scope>NUCLEOTIDE SEQUENCE</scope>
    <source>
        <strain evidence="4">10Alg 79</strain>
    </source>
</reference>
<dbReference type="Pfam" id="PF07542">
    <property type="entry name" value="ATP12"/>
    <property type="match status" value="1"/>
</dbReference>
<keyword evidence="5" id="KW-1185">Reference proteome</keyword>
<evidence type="ECO:0000256" key="3">
    <source>
        <dbReference type="ARBA" id="ARBA00023186"/>
    </source>
</evidence>
<dbReference type="EMBL" id="JANFFA010000001">
    <property type="protein sequence ID" value="MDQ2093858.1"/>
    <property type="molecule type" value="Genomic_DNA"/>
</dbReference>
<comment type="caution">
    <text evidence="4">The sequence shown here is derived from an EMBL/GenBank/DDBJ whole genome shotgun (WGS) entry which is preliminary data.</text>
</comment>
<name>A0AAJ1U9R7_9RHOB</name>
<evidence type="ECO:0000313" key="5">
    <source>
        <dbReference type="Proteomes" id="UP001227162"/>
    </source>
</evidence>
<dbReference type="InterPro" id="IPR011419">
    <property type="entry name" value="ATP12_ATP_synth-F1-assembly"/>
</dbReference>